<name>A0AAD9KIL8_RIDPI</name>
<proteinExistence type="predicted"/>
<dbReference type="Proteomes" id="UP001209878">
    <property type="component" value="Unassembled WGS sequence"/>
</dbReference>
<evidence type="ECO:0000313" key="2">
    <source>
        <dbReference type="Proteomes" id="UP001209878"/>
    </source>
</evidence>
<accession>A0AAD9KIL8</accession>
<dbReference type="AlphaFoldDB" id="A0AAD9KIL8"/>
<evidence type="ECO:0000313" key="1">
    <source>
        <dbReference type="EMBL" id="KAK2171899.1"/>
    </source>
</evidence>
<protein>
    <submittedName>
        <fullName evidence="1">Uncharacterized protein</fullName>
    </submittedName>
</protein>
<dbReference type="EMBL" id="JAODUO010001013">
    <property type="protein sequence ID" value="KAK2171899.1"/>
    <property type="molecule type" value="Genomic_DNA"/>
</dbReference>
<keyword evidence="2" id="KW-1185">Reference proteome</keyword>
<organism evidence="1 2">
    <name type="scientific">Ridgeia piscesae</name>
    <name type="common">Tubeworm</name>
    <dbReference type="NCBI Taxonomy" id="27915"/>
    <lineage>
        <taxon>Eukaryota</taxon>
        <taxon>Metazoa</taxon>
        <taxon>Spiralia</taxon>
        <taxon>Lophotrochozoa</taxon>
        <taxon>Annelida</taxon>
        <taxon>Polychaeta</taxon>
        <taxon>Sedentaria</taxon>
        <taxon>Canalipalpata</taxon>
        <taxon>Sabellida</taxon>
        <taxon>Siboglinidae</taxon>
        <taxon>Ridgeia</taxon>
    </lineage>
</organism>
<gene>
    <name evidence="1" type="ORF">NP493_1015g00000</name>
</gene>
<reference evidence="1" key="1">
    <citation type="journal article" date="2023" name="Mol. Biol. Evol.">
        <title>Third-Generation Sequencing Reveals the Adaptive Role of the Epigenome in Three Deep-Sea Polychaetes.</title>
        <authorList>
            <person name="Perez M."/>
            <person name="Aroh O."/>
            <person name="Sun Y."/>
            <person name="Lan Y."/>
            <person name="Juniper S.K."/>
            <person name="Young C.R."/>
            <person name="Angers B."/>
            <person name="Qian P.Y."/>
        </authorList>
    </citation>
    <scope>NUCLEOTIDE SEQUENCE</scope>
    <source>
        <strain evidence="1">R07B-5</strain>
    </source>
</reference>
<sequence length="88" mass="10152">MVMLYKANNHCFEGRVQALFEPTTAVHKLDTKQSKLFYVKKTNTTHRLLSITVRGIHIWNGLVSCITQLPSLQQFKDRLKSTLLSSYL</sequence>
<comment type="caution">
    <text evidence="1">The sequence shown here is derived from an EMBL/GenBank/DDBJ whole genome shotgun (WGS) entry which is preliminary data.</text>
</comment>